<evidence type="ECO:0000256" key="1">
    <source>
        <dbReference type="SAM" id="SignalP"/>
    </source>
</evidence>
<dbReference type="Proteomes" id="UP001430193">
    <property type="component" value="Unassembled WGS sequence"/>
</dbReference>
<organism evidence="2 3">
    <name type="scientific">Dyella mobilis</name>
    <dbReference type="NCBI Taxonomy" id="1849582"/>
    <lineage>
        <taxon>Bacteria</taxon>
        <taxon>Pseudomonadati</taxon>
        <taxon>Pseudomonadota</taxon>
        <taxon>Gammaproteobacteria</taxon>
        <taxon>Lysobacterales</taxon>
        <taxon>Rhodanobacteraceae</taxon>
        <taxon>Dyella</taxon>
    </lineage>
</organism>
<dbReference type="RefSeq" id="WP_204633789.1">
    <property type="nucleotide sequence ID" value="NZ_BSOC01000001.1"/>
</dbReference>
<reference evidence="2" key="1">
    <citation type="submission" date="2020-10" db="EMBL/GenBank/DDBJ databases">
        <title>Phylogeny of dyella-like bacteria.</title>
        <authorList>
            <person name="Fu J."/>
        </authorList>
    </citation>
    <scope>NUCLEOTIDE SEQUENCE</scope>
    <source>
        <strain evidence="2">DHON07</strain>
    </source>
</reference>
<keyword evidence="1" id="KW-0732">Signal</keyword>
<gene>
    <name evidence="2" type="ORF">ISS99_22315</name>
</gene>
<evidence type="ECO:0000313" key="3">
    <source>
        <dbReference type="Proteomes" id="UP001430193"/>
    </source>
</evidence>
<evidence type="ECO:0000313" key="2">
    <source>
        <dbReference type="EMBL" id="MBM7132275.1"/>
    </source>
</evidence>
<dbReference type="EMBL" id="JADIKF010000040">
    <property type="protein sequence ID" value="MBM7132275.1"/>
    <property type="molecule type" value="Genomic_DNA"/>
</dbReference>
<name>A0ABS2KMK3_9GAMM</name>
<protein>
    <submittedName>
        <fullName evidence="2">Uncharacterized protein</fullName>
    </submittedName>
</protein>
<feature type="signal peptide" evidence="1">
    <location>
        <begin position="1"/>
        <end position="19"/>
    </location>
</feature>
<proteinExistence type="predicted"/>
<sequence length="179" mass="19409">MNPKHTLLSLALAASSVQAGTPPTANPPRMGYLSCGGAKLVASTTYVDVVDQDWQTVAQRITLTPPGRSQAITLPHEGRPLHQPFLKHVPVLDATVTGWACITATDGTPYLYLGYTCTESPLRPKCEGDDREWSRLFDLNGKQLDAGYPHEGERQSNLMRKLGLGRYVTNGVSMSGISD</sequence>
<accession>A0ABS2KMK3</accession>
<keyword evidence="3" id="KW-1185">Reference proteome</keyword>
<feature type="chain" id="PRO_5047211396" evidence="1">
    <location>
        <begin position="20"/>
        <end position="179"/>
    </location>
</feature>
<comment type="caution">
    <text evidence="2">The sequence shown here is derived from an EMBL/GenBank/DDBJ whole genome shotgun (WGS) entry which is preliminary data.</text>
</comment>